<dbReference type="EMBL" id="OZ034813">
    <property type="protein sequence ID" value="CAL1353112.1"/>
    <property type="molecule type" value="Genomic_DNA"/>
</dbReference>
<dbReference type="Proteomes" id="UP001497516">
    <property type="component" value="Chromosome 1"/>
</dbReference>
<evidence type="ECO:0000313" key="1">
    <source>
        <dbReference type="EMBL" id="CAL1353112.1"/>
    </source>
</evidence>
<dbReference type="AlphaFoldDB" id="A0AAV2C9B7"/>
<keyword evidence="2" id="KW-1185">Reference proteome</keyword>
<gene>
    <name evidence="1" type="ORF">LTRI10_LOCUS1037</name>
</gene>
<protein>
    <recommendedName>
        <fullName evidence="3">Rx N-terminal domain-containing protein</fullName>
    </recommendedName>
</protein>
<evidence type="ECO:0000313" key="2">
    <source>
        <dbReference type="Proteomes" id="UP001497516"/>
    </source>
</evidence>
<name>A0AAV2C9B7_9ROSI</name>
<proteinExistence type="predicted"/>
<sequence length="82" mass="9619">MALMRLLIKESFDTIARALGESEEHENMRKELMTYLDKLDGLTQLQKVQGFRRLNATPSYLKSFYELDEGNRLTLVFYLLSN</sequence>
<reference evidence="1 2" key="1">
    <citation type="submission" date="2024-04" db="EMBL/GenBank/DDBJ databases">
        <authorList>
            <person name="Fracassetti M."/>
        </authorList>
    </citation>
    <scope>NUCLEOTIDE SEQUENCE [LARGE SCALE GENOMIC DNA]</scope>
</reference>
<organism evidence="1 2">
    <name type="scientific">Linum trigynum</name>
    <dbReference type="NCBI Taxonomy" id="586398"/>
    <lineage>
        <taxon>Eukaryota</taxon>
        <taxon>Viridiplantae</taxon>
        <taxon>Streptophyta</taxon>
        <taxon>Embryophyta</taxon>
        <taxon>Tracheophyta</taxon>
        <taxon>Spermatophyta</taxon>
        <taxon>Magnoliopsida</taxon>
        <taxon>eudicotyledons</taxon>
        <taxon>Gunneridae</taxon>
        <taxon>Pentapetalae</taxon>
        <taxon>rosids</taxon>
        <taxon>fabids</taxon>
        <taxon>Malpighiales</taxon>
        <taxon>Linaceae</taxon>
        <taxon>Linum</taxon>
    </lineage>
</organism>
<accession>A0AAV2C9B7</accession>
<evidence type="ECO:0008006" key="3">
    <source>
        <dbReference type="Google" id="ProtNLM"/>
    </source>
</evidence>